<evidence type="ECO:0000256" key="1">
    <source>
        <dbReference type="ARBA" id="ARBA00022723"/>
    </source>
</evidence>
<sequence length="540" mass="61006">MPRKQVSPRDKILDKAVSIYLEGLKDPNNPSYCGVCLAGLICRILPSDSGAHHDVLARHHAFWDKSIAFLTMHRTDEDLEHLLQRLARCDCPSNDHYLHDLHSTFVRTEEQWFERGGSFVSQDPSRIARARFPRLLLSRMAIALTSARPKTVARGGKAVWPQVLTDLIPFGGETTALAMVQWHRAMDNDLTVFAVLRVMVRICRTLIMPHIATSALPALMVTSGRALFDRTNQALDSANLDERRRSANTFFQQALHLDSFLMGLMKEGIGQVPFARGNETKLVQLCNLFVHIATDPRLPRMRPAGDFRPRLFGCTTWASNSYRMFHMYLPPRPPIVLHPDVAEFDKLSFPPEETIRDLREMVHTALGATRKDMQCAALDCTGTLQSSGKAFMRCSRCCIPCYCGKACQTRAWKEEKHPHRLICPIFRELVRFGGEAATDLGPSSRHVALERWARAPIPEADFQLVYDWFQLKNVAPNALMPNGTEWRPGFDDYDEIVGRFGADGIGPKSVIVNPLARWPSEIAKAKAAHQELPFYLEEII</sequence>
<dbReference type="Gene3D" id="6.10.140.2220">
    <property type="match status" value="1"/>
</dbReference>
<evidence type="ECO:0000256" key="4">
    <source>
        <dbReference type="PROSITE-ProRule" id="PRU00134"/>
    </source>
</evidence>
<dbReference type="Proteomes" id="UP001222325">
    <property type="component" value="Unassembled WGS sequence"/>
</dbReference>
<accession>A0AAD6U465</accession>
<evidence type="ECO:0000259" key="5">
    <source>
        <dbReference type="PROSITE" id="PS50865"/>
    </source>
</evidence>
<reference evidence="6" key="1">
    <citation type="submission" date="2023-03" db="EMBL/GenBank/DDBJ databases">
        <title>Massive genome expansion in bonnet fungi (Mycena s.s.) driven by repeated elements and novel gene families across ecological guilds.</title>
        <authorList>
            <consortium name="Lawrence Berkeley National Laboratory"/>
            <person name="Harder C.B."/>
            <person name="Miyauchi S."/>
            <person name="Viragh M."/>
            <person name="Kuo A."/>
            <person name="Thoen E."/>
            <person name="Andreopoulos B."/>
            <person name="Lu D."/>
            <person name="Skrede I."/>
            <person name="Drula E."/>
            <person name="Henrissat B."/>
            <person name="Morin E."/>
            <person name="Kohler A."/>
            <person name="Barry K."/>
            <person name="LaButti K."/>
            <person name="Morin E."/>
            <person name="Salamov A."/>
            <person name="Lipzen A."/>
            <person name="Mereny Z."/>
            <person name="Hegedus B."/>
            <person name="Baldrian P."/>
            <person name="Stursova M."/>
            <person name="Weitz H."/>
            <person name="Taylor A."/>
            <person name="Grigoriev I.V."/>
            <person name="Nagy L.G."/>
            <person name="Martin F."/>
            <person name="Kauserud H."/>
        </authorList>
    </citation>
    <scope>NUCLEOTIDE SEQUENCE</scope>
    <source>
        <strain evidence="6">CBHHK173m</strain>
    </source>
</reference>
<dbReference type="GO" id="GO:0008270">
    <property type="term" value="F:zinc ion binding"/>
    <property type="evidence" value="ECO:0007669"/>
    <property type="project" value="UniProtKB-KW"/>
</dbReference>
<evidence type="ECO:0000313" key="6">
    <source>
        <dbReference type="EMBL" id="KAJ7088745.1"/>
    </source>
</evidence>
<keyword evidence="1" id="KW-0479">Metal-binding</keyword>
<proteinExistence type="predicted"/>
<comment type="caution">
    <text evidence="6">The sequence shown here is derived from an EMBL/GenBank/DDBJ whole genome shotgun (WGS) entry which is preliminary data.</text>
</comment>
<keyword evidence="7" id="KW-1185">Reference proteome</keyword>
<dbReference type="PROSITE" id="PS50865">
    <property type="entry name" value="ZF_MYND_2"/>
    <property type="match status" value="1"/>
</dbReference>
<dbReference type="AlphaFoldDB" id="A0AAD6U465"/>
<evidence type="ECO:0000256" key="2">
    <source>
        <dbReference type="ARBA" id="ARBA00022771"/>
    </source>
</evidence>
<gene>
    <name evidence="6" type="ORF">B0H15DRAFT_285426</name>
</gene>
<organism evidence="6 7">
    <name type="scientific">Mycena belliarum</name>
    <dbReference type="NCBI Taxonomy" id="1033014"/>
    <lineage>
        <taxon>Eukaryota</taxon>
        <taxon>Fungi</taxon>
        <taxon>Dikarya</taxon>
        <taxon>Basidiomycota</taxon>
        <taxon>Agaricomycotina</taxon>
        <taxon>Agaricomycetes</taxon>
        <taxon>Agaricomycetidae</taxon>
        <taxon>Agaricales</taxon>
        <taxon>Marasmiineae</taxon>
        <taxon>Mycenaceae</taxon>
        <taxon>Mycena</taxon>
    </lineage>
</organism>
<keyword evidence="2 4" id="KW-0863">Zinc-finger</keyword>
<feature type="domain" description="MYND-type" evidence="5">
    <location>
        <begin position="380"/>
        <end position="423"/>
    </location>
</feature>
<dbReference type="InterPro" id="IPR002893">
    <property type="entry name" value="Znf_MYND"/>
</dbReference>
<dbReference type="SUPFAM" id="SSF144232">
    <property type="entry name" value="HIT/MYND zinc finger-like"/>
    <property type="match status" value="1"/>
</dbReference>
<protein>
    <recommendedName>
        <fullName evidence="5">MYND-type domain-containing protein</fullName>
    </recommendedName>
</protein>
<evidence type="ECO:0000313" key="7">
    <source>
        <dbReference type="Proteomes" id="UP001222325"/>
    </source>
</evidence>
<name>A0AAD6U465_9AGAR</name>
<evidence type="ECO:0000256" key="3">
    <source>
        <dbReference type="ARBA" id="ARBA00022833"/>
    </source>
</evidence>
<keyword evidence="3" id="KW-0862">Zinc</keyword>
<dbReference type="EMBL" id="JARJCN010000025">
    <property type="protein sequence ID" value="KAJ7088745.1"/>
    <property type="molecule type" value="Genomic_DNA"/>
</dbReference>